<organism evidence="1 2">
    <name type="scientific">Liquidambar formosana</name>
    <name type="common">Formosan gum</name>
    <dbReference type="NCBI Taxonomy" id="63359"/>
    <lineage>
        <taxon>Eukaryota</taxon>
        <taxon>Viridiplantae</taxon>
        <taxon>Streptophyta</taxon>
        <taxon>Embryophyta</taxon>
        <taxon>Tracheophyta</taxon>
        <taxon>Spermatophyta</taxon>
        <taxon>Magnoliopsida</taxon>
        <taxon>eudicotyledons</taxon>
        <taxon>Gunneridae</taxon>
        <taxon>Pentapetalae</taxon>
        <taxon>Saxifragales</taxon>
        <taxon>Altingiaceae</taxon>
        <taxon>Liquidambar</taxon>
    </lineage>
</organism>
<keyword evidence="2" id="KW-1185">Reference proteome</keyword>
<reference evidence="1 2" key="1">
    <citation type="journal article" date="2024" name="Plant J.">
        <title>Genome sequences and population genomics reveal climatic adaptation and genomic divergence between two closely related sweetgum species.</title>
        <authorList>
            <person name="Xu W.Q."/>
            <person name="Ren C.Q."/>
            <person name="Zhang X.Y."/>
            <person name="Comes H.P."/>
            <person name="Liu X.H."/>
            <person name="Li Y.G."/>
            <person name="Kettle C.J."/>
            <person name="Jalonen R."/>
            <person name="Gaisberger H."/>
            <person name="Ma Y.Z."/>
            <person name="Qiu Y.X."/>
        </authorList>
    </citation>
    <scope>NUCLEOTIDE SEQUENCE [LARGE SCALE GENOMIC DNA]</scope>
    <source>
        <strain evidence="1">Hangzhou</strain>
    </source>
</reference>
<gene>
    <name evidence="1" type="ORF">L1049_011156</name>
</gene>
<protein>
    <submittedName>
        <fullName evidence="1">Uncharacterized protein</fullName>
    </submittedName>
</protein>
<proteinExistence type="predicted"/>
<dbReference type="Proteomes" id="UP001415857">
    <property type="component" value="Unassembled WGS sequence"/>
</dbReference>
<accession>A0AAP0RW85</accession>
<comment type="caution">
    <text evidence="1">The sequence shown here is derived from an EMBL/GenBank/DDBJ whole genome shotgun (WGS) entry which is preliminary data.</text>
</comment>
<sequence>MSRLVAENKSPARVSIPFFDRRQAMELENLPRRASGPSPTLGQLLKSVGDVQKEDAGDETPVHQVLDMSDSSLEPRSLPFVLSFNNLTYSVKISRKMTFPTMFRRRNRLGAATSEPVAGESLFTKTKYLM</sequence>
<name>A0AAP0RW85_LIQFO</name>
<dbReference type="EMBL" id="JBBPBK010000006">
    <property type="protein sequence ID" value="KAK9282931.1"/>
    <property type="molecule type" value="Genomic_DNA"/>
</dbReference>
<evidence type="ECO:0000313" key="2">
    <source>
        <dbReference type="Proteomes" id="UP001415857"/>
    </source>
</evidence>
<dbReference type="AlphaFoldDB" id="A0AAP0RW85"/>
<evidence type="ECO:0000313" key="1">
    <source>
        <dbReference type="EMBL" id="KAK9282931.1"/>
    </source>
</evidence>